<keyword evidence="3" id="KW-1185">Reference proteome</keyword>
<gene>
    <name evidence="2" type="ORF">FA13DRAFT_497408</name>
</gene>
<organism evidence="2 3">
    <name type="scientific">Coprinellus micaceus</name>
    <name type="common">Glistening ink-cap mushroom</name>
    <name type="synonym">Coprinus micaceus</name>
    <dbReference type="NCBI Taxonomy" id="71717"/>
    <lineage>
        <taxon>Eukaryota</taxon>
        <taxon>Fungi</taxon>
        <taxon>Dikarya</taxon>
        <taxon>Basidiomycota</taxon>
        <taxon>Agaricomycotina</taxon>
        <taxon>Agaricomycetes</taxon>
        <taxon>Agaricomycetidae</taxon>
        <taxon>Agaricales</taxon>
        <taxon>Agaricineae</taxon>
        <taxon>Psathyrellaceae</taxon>
        <taxon>Coprinellus</taxon>
    </lineage>
</organism>
<protein>
    <recommendedName>
        <fullName evidence="4">Ser-Thr-rich glycosyl-phosphatidyl-inositol-anchored membrane family-domain-containing protein</fullName>
    </recommendedName>
</protein>
<evidence type="ECO:0000256" key="1">
    <source>
        <dbReference type="SAM" id="SignalP"/>
    </source>
</evidence>
<sequence>MFKALLIWILSGFAIASGRITPIQPTRNSIHTAGTNILVSWADDSHRPSLEDTGAMQIDLYAGNATYVDTLAVEVLPTALSQTVLLPFDLPFTIADYTLRFITTVPPMTIYSAEFIVVSTSGPSITLASYGTPLQPTITVTRTTVVPAPIQRQAVSTTRIVTLTQLPVGLAQPALVSPALGPPVSDATLIEEVDPDDFITAPVPQEATPTGVTRVYPIFISRLANPSSTSPSSSTSSPSGDLLATTQTANATSSFTTSEGSTVLIPTNIVRPSSLKASKNSGVRILQSRPYLGLLAVIPVTVSMLL</sequence>
<proteinExistence type="predicted"/>
<reference evidence="2 3" key="1">
    <citation type="journal article" date="2019" name="Nat. Ecol. Evol.">
        <title>Megaphylogeny resolves global patterns of mushroom evolution.</title>
        <authorList>
            <person name="Varga T."/>
            <person name="Krizsan K."/>
            <person name="Foldi C."/>
            <person name="Dima B."/>
            <person name="Sanchez-Garcia M."/>
            <person name="Sanchez-Ramirez S."/>
            <person name="Szollosi G.J."/>
            <person name="Szarkandi J.G."/>
            <person name="Papp V."/>
            <person name="Albert L."/>
            <person name="Andreopoulos W."/>
            <person name="Angelini C."/>
            <person name="Antonin V."/>
            <person name="Barry K.W."/>
            <person name="Bougher N.L."/>
            <person name="Buchanan P."/>
            <person name="Buyck B."/>
            <person name="Bense V."/>
            <person name="Catcheside P."/>
            <person name="Chovatia M."/>
            <person name="Cooper J."/>
            <person name="Damon W."/>
            <person name="Desjardin D."/>
            <person name="Finy P."/>
            <person name="Geml J."/>
            <person name="Haridas S."/>
            <person name="Hughes K."/>
            <person name="Justo A."/>
            <person name="Karasinski D."/>
            <person name="Kautmanova I."/>
            <person name="Kiss B."/>
            <person name="Kocsube S."/>
            <person name="Kotiranta H."/>
            <person name="LaButti K.M."/>
            <person name="Lechner B.E."/>
            <person name="Liimatainen K."/>
            <person name="Lipzen A."/>
            <person name="Lukacs Z."/>
            <person name="Mihaltcheva S."/>
            <person name="Morgado L.N."/>
            <person name="Niskanen T."/>
            <person name="Noordeloos M.E."/>
            <person name="Ohm R.A."/>
            <person name="Ortiz-Santana B."/>
            <person name="Ovrebo C."/>
            <person name="Racz N."/>
            <person name="Riley R."/>
            <person name="Savchenko A."/>
            <person name="Shiryaev A."/>
            <person name="Soop K."/>
            <person name="Spirin V."/>
            <person name="Szebenyi C."/>
            <person name="Tomsovsky M."/>
            <person name="Tulloss R.E."/>
            <person name="Uehling J."/>
            <person name="Grigoriev I.V."/>
            <person name="Vagvolgyi C."/>
            <person name="Papp T."/>
            <person name="Martin F.M."/>
            <person name="Miettinen O."/>
            <person name="Hibbett D.S."/>
            <person name="Nagy L.G."/>
        </authorList>
    </citation>
    <scope>NUCLEOTIDE SEQUENCE [LARGE SCALE GENOMIC DNA]</scope>
    <source>
        <strain evidence="2 3">FP101781</strain>
    </source>
</reference>
<comment type="caution">
    <text evidence="2">The sequence shown here is derived from an EMBL/GenBank/DDBJ whole genome shotgun (WGS) entry which is preliminary data.</text>
</comment>
<name>A0A4Y7TA35_COPMI</name>
<dbReference type="Proteomes" id="UP000298030">
    <property type="component" value="Unassembled WGS sequence"/>
</dbReference>
<dbReference type="AlphaFoldDB" id="A0A4Y7TA35"/>
<dbReference type="OrthoDB" id="3250770at2759"/>
<keyword evidence="1" id="KW-0732">Signal</keyword>
<accession>A0A4Y7TA35</accession>
<feature type="signal peptide" evidence="1">
    <location>
        <begin position="1"/>
        <end position="18"/>
    </location>
</feature>
<feature type="chain" id="PRO_5021319325" description="Ser-Thr-rich glycosyl-phosphatidyl-inositol-anchored membrane family-domain-containing protein" evidence="1">
    <location>
        <begin position="19"/>
        <end position="306"/>
    </location>
</feature>
<dbReference type="STRING" id="71717.A0A4Y7TA35"/>
<dbReference type="EMBL" id="QPFP01000021">
    <property type="protein sequence ID" value="TEB30798.1"/>
    <property type="molecule type" value="Genomic_DNA"/>
</dbReference>
<evidence type="ECO:0008006" key="4">
    <source>
        <dbReference type="Google" id="ProtNLM"/>
    </source>
</evidence>
<evidence type="ECO:0000313" key="3">
    <source>
        <dbReference type="Proteomes" id="UP000298030"/>
    </source>
</evidence>
<evidence type="ECO:0000313" key="2">
    <source>
        <dbReference type="EMBL" id="TEB30798.1"/>
    </source>
</evidence>